<evidence type="ECO:0000256" key="1">
    <source>
        <dbReference type="SAM" id="MobiDB-lite"/>
    </source>
</evidence>
<dbReference type="RefSeq" id="WP_394816910.1">
    <property type="nucleotide sequence ID" value="NZ_JAVRFD010000257.1"/>
</dbReference>
<gene>
    <name evidence="2" type="ORF">RND15_49305</name>
</gene>
<feature type="non-terminal residue" evidence="2">
    <location>
        <position position="117"/>
    </location>
</feature>
<comment type="caution">
    <text evidence="2">The sequence shown here is derived from an EMBL/GenBank/DDBJ whole genome shotgun (WGS) entry which is preliminary data.</text>
</comment>
<keyword evidence="3" id="KW-1185">Reference proteome</keyword>
<reference evidence="2" key="1">
    <citation type="submission" date="2024-05" db="EMBL/GenBank/DDBJ databases">
        <title>30 novel species of actinomycetes from the DSMZ collection.</title>
        <authorList>
            <person name="Nouioui I."/>
        </authorList>
    </citation>
    <scope>NUCLEOTIDE SEQUENCE</scope>
    <source>
        <strain evidence="2">DSM 41529</strain>
    </source>
</reference>
<evidence type="ECO:0000313" key="3">
    <source>
        <dbReference type="Proteomes" id="UP001180754"/>
    </source>
</evidence>
<dbReference type="EMBL" id="JAVRFD010000257">
    <property type="protein sequence ID" value="MDT0550574.1"/>
    <property type="molecule type" value="Genomic_DNA"/>
</dbReference>
<protein>
    <recommendedName>
        <fullName evidence="4">Amidohydrolase</fullName>
    </recommendedName>
</protein>
<name>A0ABU2XYP1_9ACTN</name>
<accession>A0ABU2XYP1</accession>
<sequence>MGETQDKVLIFSADGHAGAKRMADYLPYFDPDVRDAVKDLLTEEEQAYRRMLAPDFSSGPREEPAPELDPRWAPAFPDRFGGWDIGVRMEQLDREGVAGEMLVPGHQFASLPLFSVV</sequence>
<evidence type="ECO:0000313" key="2">
    <source>
        <dbReference type="EMBL" id="MDT0550574.1"/>
    </source>
</evidence>
<evidence type="ECO:0008006" key="4">
    <source>
        <dbReference type="Google" id="ProtNLM"/>
    </source>
</evidence>
<proteinExistence type="predicted"/>
<feature type="compositionally biased region" description="Basic and acidic residues" evidence="1">
    <location>
        <begin position="60"/>
        <end position="70"/>
    </location>
</feature>
<feature type="region of interest" description="Disordered" evidence="1">
    <location>
        <begin position="51"/>
        <end position="71"/>
    </location>
</feature>
<organism evidence="2 3">
    <name type="scientific">Streptomyces lonegramiae</name>
    <dbReference type="NCBI Taxonomy" id="3075524"/>
    <lineage>
        <taxon>Bacteria</taxon>
        <taxon>Bacillati</taxon>
        <taxon>Actinomycetota</taxon>
        <taxon>Actinomycetes</taxon>
        <taxon>Kitasatosporales</taxon>
        <taxon>Streptomycetaceae</taxon>
        <taxon>Streptomyces</taxon>
    </lineage>
</organism>
<dbReference type="Gene3D" id="3.20.20.140">
    <property type="entry name" value="Metal-dependent hydrolases"/>
    <property type="match status" value="1"/>
</dbReference>
<dbReference type="Proteomes" id="UP001180754">
    <property type="component" value="Unassembled WGS sequence"/>
</dbReference>